<dbReference type="AlphaFoldDB" id="A0A0E3SCB1"/>
<organism evidence="6 7">
    <name type="scientific">Methanosarcina horonobensis HB-1 = JCM 15518</name>
    <dbReference type="NCBI Taxonomy" id="1434110"/>
    <lineage>
        <taxon>Archaea</taxon>
        <taxon>Methanobacteriati</taxon>
        <taxon>Methanobacteriota</taxon>
        <taxon>Stenosarchaea group</taxon>
        <taxon>Methanomicrobia</taxon>
        <taxon>Methanosarcinales</taxon>
        <taxon>Methanosarcinaceae</taxon>
        <taxon>Methanosarcina</taxon>
    </lineage>
</organism>
<protein>
    <submittedName>
        <fullName evidence="6">Uncharacterized protein</fullName>
    </submittedName>
</protein>
<reference evidence="6 7" key="1">
    <citation type="submission" date="2014-07" db="EMBL/GenBank/DDBJ databases">
        <title>Methanogenic archaea and the global carbon cycle.</title>
        <authorList>
            <person name="Henriksen J.R."/>
            <person name="Luke J."/>
            <person name="Reinhart S."/>
            <person name="Benedict M.N."/>
            <person name="Youngblut N.D."/>
            <person name="Metcalf M.E."/>
            <person name="Whitaker R.J."/>
            <person name="Metcalf W.W."/>
        </authorList>
    </citation>
    <scope>NUCLEOTIDE SEQUENCE [LARGE SCALE GENOMIC DNA]</scope>
    <source>
        <strain evidence="6 7">HB-1</strain>
    </source>
</reference>
<keyword evidence="2" id="KW-0813">Transport</keyword>
<keyword evidence="7" id="KW-1185">Reference proteome</keyword>
<dbReference type="Proteomes" id="UP000033101">
    <property type="component" value="Chromosome"/>
</dbReference>
<comment type="subcellular location">
    <subcellularLocation>
        <location evidence="1">Cell membrane</location>
        <topology evidence="1">Multi-pass membrane protein</topology>
    </subcellularLocation>
</comment>
<dbReference type="GO" id="GO:0006811">
    <property type="term" value="P:monoatomic ion transport"/>
    <property type="evidence" value="ECO:0007669"/>
    <property type="project" value="UniProtKB-KW"/>
</dbReference>
<dbReference type="PATRIC" id="fig|1434110.4.peg.2548"/>
<evidence type="ECO:0000256" key="2">
    <source>
        <dbReference type="ARBA" id="ARBA00022448"/>
    </source>
</evidence>
<keyword evidence="3" id="KW-0050">Antiport</keyword>
<keyword evidence="5" id="KW-0472">Membrane</keyword>
<feature type="transmembrane region" description="Helical" evidence="5">
    <location>
        <begin position="25"/>
        <end position="42"/>
    </location>
</feature>
<feature type="transmembrane region" description="Helical" evidence="5">
    <location>
        <begin position="54"/>
        <end position="72"/>
    </location>
</feature>
<dbReference type="STRING" id="1434110.MSHOH_2003"/>
<sequence>MLLHRISILFLIKPLVPNLKSKLDILFTGWFGPIGVAAFYYAQFSMIETGIEQLWPIVSLVICVSIILHGITAT</sequence>
<proteinExistence type="predicted"/>
<dbReference type="PANTHER" id="PTHR32507:SF8">
    <property type="entry name" value="CNH1P"/>
    <property type="match status" value="1"/>
</dbReference>
<evidence type="ECO:0000313" key="7">
    <source>
        <dbReference type="Proteomes" id="UP000033101"/>
    </source>
</evidence>
<dbReference type="HOGENOM" id="CLU_2678935_0_0_2"/>
<evidence type="ECO:0000256" key="3">
    <source>
        <dbReference type="ARBA" id="ARBA00022449"/>
    </source>
</evidence>
<evidence type="ECO:0000256" key="4">
    <source>
        <dbReference type="ARBA" id="ARBA00023065"/>
    </source>
</evidence>
<evidence type="ECO:0000256" key="5">
    <source>
        <dbReference type="SAM" id="Phobius"/>
    </source>
</evidence>
<keyword evidence="5" id="KW-1133">Transmembrane helix</keyword>
<evidence type="ECO:0000256" key="1">
    <source>
        <dbReference type="ARBA" id="ARBA00004651"/>
    </source>
</evidence>
<dbReference type="GO" id="GO:0015297">
    <property type="term" value="F:antiporter activity"/>
    <property type="evidence" value="ECO:0007669"/>
    <property type="project" value="UniProtKB-KW"/>
</dbReference>
<keyword evidence="5" id="KW-0812">Transmembrane</keyword>
<name>A0A0E3SCB1_9EURY</name>
<dbReference type="PANTHER" id="PTHR32507">
    <property type="entry name" value="NA(+)/H(+) ANTIPORTER 1"/>
    <property type="match status" value="1"/>
</dbReference>
<keyword evidence="4" id="KW-0406">Ion transport</keyword>
<evidence type="ECO:0000313" key="6">
    <source>
        <dbReference type="EMBL" id="AKB78486.1"/>
    </source>
</evidence>
<accession>A0A0E3SCB1</accession>
<gene>
    <name evidence="6" type="ORF">MSHOH_2003</name>
</gene>
<dbReference type="GO" id="GO:0005886">
    <property type="term" value="C:plasma membrane"/>
    <property type="evidence" value="ECO:0007669"/>
    <property type="project" value="UniProtKB-SubCell"/>
</dbReference>
<dbReference type="EMBL" id="CP009516">
    <property type="protein sequence ID" value="AKB78486.1"/>
    <property type="molecule type" value="Genomic_DNA"/>
</dbReference>
<dbReference type="KEGG" id="mhor:MSHOH_2003"/>